<gene>
    <name evidence="5" type="ORF">ENV54_05325</name>
</gene>
<evidence type="ECO:0000256" key="1">
    <source>
        <dbReference type="ARBA" id="ARBA00010062"/>
    </source>
</evidence>
<name>A0A7C4ARI8_9BACT</name>
<evidence type="ECO:0000256" key="3">
    <source>
        <dbReference type="SAM" id="SignalP"/>
    </source>
</evidence>
<dbReference type="Pfam" id="PF13458">
    <property type="entry name" value="Peripla_BP_6"/>
    <property type="match status" value="1"/>
</dbReference>
<dbReference type="CDD" id="cd06343">
    <property type="entry name" value="PBP1_ABC_ligand_binding-like"/>
    <property type="match status" value="1"/>
</dbReference>
<sequence length="394" mass="43874">MKTRIWGLTVFLVAFITLGCLSLASAQDKVRGVTDTEVLIGQWGPQTGPAALWGAVGRATGVFFELINSEGGIHGRKIKYFLRDDAYQPAKTKAVAKEFVDDIGVFAVVGGVGTSCGMAVREYLTTHKIPWVSPASGSSHWTQPFNRYIFSTFPQYYQEAFVETKYIVENMGKKKIGFFYQNDDYGKEGLEGAKKYLSSKGMTLAAEAPVEVADTDLKTHALKLKDSGAEVVILWVNPKHAAMMVQVAKSVGFDPQWLACSTLSDPEMFFKITKGAWKGVIYGNFVNMKSPLVKKYLEAQQKWAPKETYTGLFYLAGFYFAEPLVEGLKRCGKDLTVDNFIKAMETIKGWNDWLGYDCTFTPQDHQGVKSVYLEKCGDNGERIKVSDWLLYSGQ</sequence>
<reference evidence="5" key="1">
    <citation type="journal article" date="2020" name="mSystems">
        <title>Genome- and Community-Level Interaction Insights into Carbon Utilization and Element Cycling Functions of Hydrothermarchaeota in Hydrothermal Sediment.</title>
        <authorList>
            <person name="Zhou Z."/>
            <person name="Liu Y."/>
            <person name="Xu W."/>
            <person name="Pan J."/>
            <person name="Luo Z.H."/>
            <person name="Li M."/>
        </authorList>
    </citation>
    <scope>NUCLEOTIDE SEQUENCE [LARGE SCALE GENOMIC DNA]</scope>
    <source>
        <strain evidence="5">SpSt-769</strain>
    </source>
</reference>
<dbReference type="PANTHER" id="PTHR47235">
    <property type="entry name" value="BLR6548 PROTEIN"/>
    <property type="match status" value="1"/>
</dbReference>
<dbReference type="PANTHER" id="PTHR47235:SF1">
    <property type="entry name" value="BLR6548 PROTEIN"/>
    <property type="match status" value="1"/>
</dbReference>
<evidence type="ECO:0000259" key="4">
    <source>
        <dbReference type="Pfam" id="PF13458"/>
    </source>
</evidence>
<comment type="caution">
    <text evidence="5">The sequence shown here is derived from an EMBL/GenBank/DDBJ whole genome shotgun (WGS) entry which is preliminary data.</text>
</comment>
<dbReference type="Gene3D" id="3.40.50.2300">
    <property type="match status" value="2"/>
</dbReference>
<feature type="chain" id="PRO_5027692557" evidence="3">
    <location>
        <begin position="27"/>
        <end position="394"/>
    </location>
</feature>
<dbReference type="InterPro" id="IPR028082">
    <property type="entry name" value="Peripla_BP_I"/>
</dbReference>
<keyword evidence="2 3" id="KW-0732">Signal</keyword>
<feature type="domain" description="Leucine-binding protein" evidence="4">
    <location>
        <begin position="38"/>
        <end position="379"/>
    </location>
</feature>
<evidence type="ECO:0000256" key="2">
    <source>
        <dbReference type="ARBA" id="ARBA00022729"/>
    </source>
</evidence>
<dbReference type="EMBL" id="DTGT01000164">
    <property type="protein sequence ID" value="HGH60703.1"/>
    <property type="molecule type" value="Genomic_DNA"/>
</dbReference>
<dbReference type="PROSITE" id="PS51257">
    <property type="entry name" value="PROKAR_LIPOPROTEIN"/>
    <property type="match status" value="1"/>
</dbReference>
<feature type="signal peptide" evidence="3">
    <location>
        <begin position="1"/>
        <end position="26"/>
    </location>
</feature>
<evidence type="ECO:0000313" key="5">
    <source>
        <dbReference type="EMBL" id="HGH60703.1"/>
    </source>
</evidence>
<accession>A0A7C4ARI8</accession>
<organism evidence="5">
    <name type="scientific">Desulfomonile tiedjei</name>
    <dbReference type="NCBI Taxonomy" id="2358"/>
    <lineage>
        <taxon>Bacteria</taxon>
        <taxon>Pseudomonadati</taxon>
        <taxon>Thermodesulfobacteriota</taxon>
        <taxon>Desulfomonilia</taxon>
        <taxon>Desulfomonilales</taxon>
        <taxon>Desulfomonilaceae</taxon>
        <taxon>Desulfomonile</taxon>
    </lineage>
</organism>
<protein>
    <submittedName>
        <fullName evidence="5">ABC transporter substrate-binding protein</fullName>
    </submittedName>
</protein>
<dbReference type="SUPFAM" id="SSF53822">
    <property type="entry name" value="Periplasmic binding protein-like I"/>
    <property type="match status" value="1"/>
</dbReference>
<dbReference type="AlphaFoldDB" id="A0A7C4ARI8"/>
<dbReference type="InterPro" id="IPR028081">
    <property type="entry name" value="Leu-bd"/>
</dbReference>
<comment type="similarity">
    <text evidence="1">Belongs to the leucine-binding protein family.</text>
</comment>
<proteinExistence type="inferred from homology"/>